<proteinExistence type="predicted"/>
<evidence type="ECO:0000313" key="3">
    <source>
        <dbReference type="Proteomes" id="UP000294829"/>
    </source>
</evidence>
<reference evidence="2 3" key="1">
    <citation type="submission" date="2019-03" db="EMBL/GenBank/DDBJ databases">
        <title>Sapientia aquatica gen. nov., sp. nov., isolated from a crater lake.</title>
        <authorList>
            <person name="Felfoldi T."/>
            <person name="Szabo A."/>
            <person name="Toth E."/>
            <person name="Schumann P."/>
            <person name="Keki Z."/>
            <person name="Marialigeti K."/>
            <person name="Mathe I."/>
        </authorList>
    </citation>
    <scope>NUCLEOTIDE SEQUENCE [LARGE SCALE GENOMIC DNA]</scope>
    <source>
        <strain evidence="2 3">SA-152</strain>
    </source>
</reference>
<sequence length="347" mass="39415">MSSLVFKRFSMNELSPELLAAWQSISSTLPALHSPFFSPYFAKAVAQALPQQCFVTVTFKDQQPSGFFPFQFTNRLLGRAERVGHYFSDYNGYIAHHALDQAQIQKLLRVSGIHQYAFDHLHQLQPQLGFNAEFVRDGTATKLDAGFDNYWKEREQVVPKVAKDTLRCLNKISKEVGPLRLQFHSSDSNDLNQLIANKRRQYQQTGVNDGMAGQWQQQLLHHLHATQHNDFKGVLSQLYAGEHLISAHFGIAANGILHYWFPVYEPSYSSYSPGRLLFYFLAQQAADNGIHTIDNGMGAQRHKADFSNHLYKLGVGAIRRPSLRSLILRLEDYAQFRLNANNDVGTS</sequence>
<evidence type="ECO:0000259" key="1">
    <source>
        <dbReference type="Pfam" id="PF13480"/>
    </source>
</evidence>
<evidence type="ECO:0000313" key="2">
    <source>
        <dbReference type="EMBL" id="TDK65670.1"/>
    </source>
</evidence>
<organism evidence="2 3">
    <name type="scientific">Sapientia aquatica</name>
    <dbReference type="NCBI Taxonomy" id="1549640"/>
    <lineage>
        <taxon>Bacteria</taxon>
        <taxon>Pseudomonadati</taxon>
        <taxon>Pseudomonadota</taxon>
        <taxon>Betaproteobacteria</taxon>
        <taxon>Burkholderiales</taxon>
        <taxon>Oxalobacteraceae</taxon>
        <taxon>Sapientia</taxon>
    </lineage>
</organism>
<dbReference type="InterPro" id="IPR016181">
    <property type="entry name" value="Acyl_CoA_acyltransferase"/>
</dbReference>
<dbReference type="InterPro" id="IPR038740">
    <property type="entry name" value="BioF2-like_GNAT_dom"/>
</dbReference>
<accession>A0A4V3AUP8</accession>
<gene>
    <name evidence="2" type="ORF">E2I14_12080</name>
</gene>
<comment type="caution">
    <text evidence="2">The sequence shown here is derived from an EMBL/GenBank/DDBJ whole genome shotgun (WGS) entry which is preliminary data.</text>
</comment>
<dbReference type="GO" id="GO:0016740">
    <property type="term" value="F:transferase activity"/>
    <property type="evidence" value="ECO:0007669"/>
    <property type="project" value="UniProtKB-KW"/>
</dbReference>
<protein>
    <submittedName>
        <fullName evidence="2">GNAT family N-acetyltransferase</fullName>
    </submittedName>
</protein>
<dbReference type="Gene3D" id="3.40.630.30">
    <property type="match status" value="1"/>
</dbReference>
<dbReference type="AlphaFoldDB" id="A0A4V3AUP8"/>
<feature type="domain" description="BioF2-like acetyltransferase" evidence="1">
    <location>
        <begin position="163"/>
        <end position="303"/>
    </location>
</feature>
<dbReference type="EMBL" id="SMYL01000005">
    <property type="protein sequence ID" value="TDK65670.1"/>
    <property type="molecule type" value="Genomic_DNA"/>
</dbReference>
<dbReference type="SUPFAM" id="SSF55729">
    <property type="entry name" value="Acyl-CoA N-acyltransferases (Nat)"/>
    <property type="match status" value="1"/>
</dbReference>
<dbReference type="OrthoDB" id="4700839at2"/>
<keyword evidence="2" id="KW-0808">Transferase</keyword>
<name>A0A4V3AUP8_9BURK</name>
<dbReference type="Pfam" id="PF13480">
    <property type="entry name" value="Acetyltransf_6"/>
    <property type="match status" value="1"/>
</dbReference>
<keyword evidence="3" id="KW-1185">Reference proteome</keyword>
<dbReference type="RefSeq" id="WP_133328798.1">
    <property type="nucleotide sequence ID" value="NZ_SMYL01000005.1"/>
</dbReference>
<dbReference type="Proteomes" id="UP000294829">
    <property type="component" value="Unassembled WGS sequence"/>
</dbReference>